<keyword evidence="1" id="KW-0732">Signal</keyword>
<protein>
    <submittedName>
        <fullName evidence="2">Uncharacterized protein</fullName>
    </submittedName>
</protein>
<evidence type="ECO:0000313" key="2">
    <source>
        <dbReference type="EMBL" id="KAA9353099.1"/>
    </source>
</evidence>
<keyword evidence="3" id="KW-1185">Reference proteome</keyword>
<accession>A0A5N1JCR8</accession>
<organism evidence="2 3">
    <name type="scientific">Larkinella humicola</name>
    <dbReference type="NCBI Taxonomy" id="2607654"/>
    <lineage>
        <taxon>Bacteria</taxon>
        <taxon>Pseudomonadati</taxon>
        <taxon>Bacteroidota</taxon>
        <taxon>Cytophagia</taxon>
        <taxon>Cytophagales</taxon>
        <taxon>Spirosomataceae</taxon>
        <taxon>Larkinella</taxon>
    </lineage>
</organism>
<proteinExistence type="predicted"/>
<feature type="signal peptide" evidence="1">
    <location>
        <begin position="1"/>
        <end position="24"/>
    </location>
</feature>
<sequence>MKTILHSLFVASSLTLMSVPSAQADLSKSVAPNEVTEVAAQNRLKNDLTYSTAAYKHPNKITAARQWEPEAGVEFRIRNRKAQEITGYREHQRRGGLGDTAIAIPSKPAFVNRNYKPQNGIAD</sequence>
<dbReference type="AlphaFoldDB" id="A0A5N1JCR8"/>
<comment type="caution">
    <text evidence="2">The sequence shown here is derived from an EMBL/GenBank/DDBJ whole genome shotgun (WGS) entry which is preliminary data.</text>
</comment>
<reference evidence="2 3" key="1">
    <citation type="submission" date="2019-09" db="EMBL/GenBank/DDBJ databases">
        <title>Genome Sequence of Larkinella sp MA1.</title>
        <authorList>
            <person name="Srinivasan S."/>
        </authorList>
    </citation>
    <scope>NUCLEOTIDE SEQUENCE [LARGE SCALE GENOMIC DNA]</scope>
    <source>
        <strain evidence="2 3">MA1</strain>
    </source>
</reference>
<dbReference type="EMBL" id="VTWS01000004">
    <property type="protein sequence ID" value="KAA9353099.1"/>
    <property type="molecule type" value="Genomic_DNA"/>
</dbReference>
<name>A0A5N1JCR8_9BACT</name>
<feature type="chain" id="PRO_5024830475" evidence="1">
    <location>
        <begin position="25"/>
        <end position="123"/>
    </location>
</feature>
<evidence type="ECO:0000256" key="1">
    <source>
        <dbReference type="SAM" id="SignalP"/>
    </source>
</evidence>
<gene>
    <name evidence="2" type="ORF">F0P93_18155</name>
</gene>
<dbReference type="RefSeq" id="WP_150878416.1">
    <property type="nucleotide sequence ID" value="NZ_VTWS01000004.1"/>
</dbReference>
<evidence type="ECO:0000313" key="3">
    <source>
        <dbReference type="Proteomes" id="UP000326344"/>
    </source>
</evidence>
<dbReference type="Proteomes" id="UP000326344">
    <property type="component" value="Unassembled WGS sequence"/>
</dbReference>